<proteinExistence type="predicted"/>
<dbReference type="AlphaFoldDB" id="A0A183DEG8"/>
<name>A0A183DEG8_9BILA</name>
<gene>
    <name evidence="1" type="ORF">GPUH_LOCUS7109</name>
</gene>
<evidence type="ECO:0000313" key="2">
    <source>
        <dbReference type="Proteomes" id="UP000271098"/>
    </source>
</evidence>
<accession>A0A183DEG8</accession>
<dbReference type="WBParaSite" id="GPUH_0000711801-mRNA-1">
    <property type="protein sequence ID" value="GPUH_0000711801-mRNA-1"/>
    <property type="gene ID" value="GPUH_0000711801"/>
</dbReference>
<dbReference type="EMBL" id="UYRT01017834">
    <property type="protein sequence ID" value="VDK57246.1"/>
    <property type="molecule type" value="Genomic_DNA"/>
</dbReference>
<evidence type="ECO:0000313" key="1">
    <source>
        <dbReference type="EMBL" id="VDK57246.1"/>
    </source>
</evidence>
<organism evidence="3">
    <name type="scientific">Gongylonema pulchrum</name>
    <dbReference type="NCBI Taxonomy" id="637853"/>
    <lineage>
        <taxon>Eukaryota</taxon>
        <taxon>Metazoa</taxon>
        <taxon>Ecdysozoa</taxon>
        <taxon>Nematoda</taxon>
        <taxon>Chromadorea</taxon>
        <taxon>Rhabditida</taxon>
        <taxon>Spirurina</taxon>
        <taxon>Spiruromorpha</taxon>
        <taxon>Spiruroidea</taxon>
        <taxon>Gongylonematidae</taxon>
        <taxon>Gongylonema</taxon>
    </lineage>
</organism>
<evidence type="ECO:0000313" key="3">
    <source>
        <dbReference type="WBParaSite" id="GPUH_0000711801-mRNA-1"/>
    </source>
</evidence>
<protein>
    <submittedName>
        <fullName evidence="3">Beta-mannosidase</fullName>
    </submittedName>
</protein>
<sequence>MDAGAWSKNYLKLKNVQVEGTRLSVQSADATKAFLPYQIDQVKSSAVNELLPDLRIKIEEIASGKAVNVMYNISTNSVKSDQIYDFKVEASMDGELIAVEDTRTFAVQQFISPSKLLVSLNSTPGSLFYYDVQQSAIHTVLPLTFVDVSCFTVDSSI</sequence>
<dbReference type="Proteomes" id="UP000271098">
    <property type="component" value="Unassembled WGS sequence"/>
</dbReference>
<reference evidence="3" key="1">
    <citation type="submission" date="2016-06" db="UniProtKB">
        <authorList>
            <consortium name="WormBaseParasite"/>
        </authorList>
    </citation>
    <scope>IDENTIFICATION</scope>
</reference>
<keyword evidence="2" id="KW-1185">Reference proteome</keyword>
<reference evidence="1 2" key="2">
    <citation type="submission" date="2018-11" db="EMBL/GenBank/DDBJ databases">
        <authorList>
            <consortium name="Pathogen Informatics"/>
        </authorList>
    </citation>
    <scope>NUCLEOTIDE SEQUENCE [LARGE SCALE GENOMIC DNA]</scope>
</reference>